<evidence type="ECO:0000256" key="2">
    <source>
        <dbReference type="ARBA" id="ARBA00022692"/>
    </source>
</evidence>
<evidence type="ECO:0000256" key="5">
    <source>
        <dbReference type="SAM" id="Phobius"/>
    </source>
</evidence>
<dbReference type="GO" id="GO:0005452">
    <property type="term" value="F:solute:inorganic anion antiporter activity"/>
    <property type="evidence" value="ECO:0007669"/>
    <property type="project" value="InterPro"/>
</dbReference>
<accession>A0A7T8GYT2</accession>
<dbReference type="Pfam" id="PF00955">
    <property type="entry name" value="HCO3_cotransp"/>
    <property type="match status" value="1"/>
</dbReference>
<keyword evidence="8" id="KW-1185">Reference proteome</keyword>
<dbReference type="Proteomes" id="UP000595437">
    <property type="component" value="Chromosome 9"/>
</dbReference>
<dbReference type="EMBL" id="CP045898">
    <property type="protein sequence ID" value="QQP39966.1"/>
    <property type="molecule type" value="Genomic_DNA"/>
</dbReference>
<protein>
    <submittedName>
        <fullName evidence="7">Anion exchange protein</fullName>
    </submittedName>
</protein>
<name>A0A7T8GYT2_CALRO</name>
<proteinExistence type="predicted"/>
<dbReference type="AlphaFoldDB" id="A0A7T8GYT2"/>
<evidence type="ECO:0000256" key="3">
    <source>
        <dbReference type="ARBA" id="ARBA00022989"/>
    </source>
</evidence>
<gene>
    <name evidence="7" type="ORF">FKW44_013848</name>
</gene>
<evidence type="ECO:0000313" key="8">
    <source>
        <dbReference type="Proteomes" id="UP000595437"/>
    </source>
</evidence>
<dbReference type="OrthoDB" id="1735926at2759"/>
<comment type="subcellular location">
    <subcellularLocation>
        <location evidence="1">Membrane</location>
        <topology evidence="1">Multi-pass membrane protein</topology>
    </subcellularLocation>
</comment>
<evidence type="ECO:0000256" key="4">
    <source>
        <dbReference type="ARBA" id="ARBA00023136"/>
    </source>
</evidence>
<dbReference type="InterPro" id="IPR011531">
    <property type="entry name" value="HCO3_transpt-like_TM_dom"/>
</dbReference>
<evidence type="ECO:0000256" key="1">
    <source>
        <dbReference type="ARBA" id="ARBA00004141"/>
    </source>
</evidence>
<evidence type="ECO:0000313" key="7">
    <source>
        <dbReference type="EMBL" id="QQP39966.1"/>
    </source>
</evidence>
<keyword evidence="3 5" id="KW-1133">Transmembrane helix</keyword>
<evidence type="ECO:0000259" key="6">
    <source>
        <dbReference type="Pfam" id="PF00955"/>
    </source>
</evidence>
<dbReference type="PANTHER" id="PTHR11453">
    <property type="entry name" value="ANION EXCHANGE PROTEIN"/>
    <property type="match status" value="1"/>
</dbReference>
<dbReference type="GO" id="GO:0051453">
    <property type="term" value="P:regulation of intracellular pH"/>
    <property type="evidence" value="ECO:0007669"/>
    <property type="project" value="TreeGrafter"/>
</dbReference>
<feature type="transmembrane region" description="Helical" evidence="5">
    <location>
        <begin position="39"/>
        <end position="57"/>
    </location>
</feature>
<sequence length="148" mass="16715">MEFLPPECACLNSSDTPKSNCTRMDANYTEGCIAMESEVLLMSIFLFSGSFFISFTLKQIKNTGYFPSRVRDFLSDFSVVIAIGLMTAMDSVVGIHTPKLDVPSSFKPTWEGRDWIVTHALIFTEHLLSNPWWVDVFLAPVSPYLLQF</sequence>
<dbReference type="GO" id="GO:0006820">
    <property type="term" value="P:monoatomic anion transport"/>
    <property type="evidence" value="ECO:0007669"/>
    <property type="project" value="InterPro"/>
</dbReference>
<dbReference type="GO" id="GO:0008510">
    <property type="term" value="F:sodium:bicarbonate symporter activity"/>
    <property type="evidence" value="ECO:0007669"/>
    <property type="project" value="TreeGrafter"/>
</dbReference>
<organism evidence="7 8">
    <name type="scientific">Caligus rogercresseyi</name>
    <name type="common">Sea louse</name>
    <dbReference type="NCBI Taxonomy" id="217165"/>
    <lineage>
        <taxon>Eukaryota</taxon>
        <taxon>Metazoa</taxon>
        <taxon>Ecdysozoa</taxon>
        <taxon>Arthropoda</taxon>
        <taxon>Crustacea</taxon>
        <taxon>Multicrustacea</taxon>
        <taxon>Hexanauplia</taxon>
        <taxon>Copepoda</taxon>
        <taxon>Siphonostomatoida</taxon>
        <taxon>Caligidae</taxon>
        <taxon>Caligus</taxon>
    </lineage>
</organism>
<dbReference type="InterPro" id="IPR003020">
    <property type="entry name" value="HCO3_transpt_euk"/>
</dbReference>
<reference evidence="8" key="1">
    <citation type="submission" date="2021-01" db="EMBL/GenBank/DDBJ databases">
        <title>Caligus Genome Assembly.</title>
        <authorList>
            <person name="Gallardo-Escarate C."/>
        </authorList>
    </citation>
    <scope>NUCLEOTIDE SEQUENCE [LARGE SCALE GENOMIC DNA]</scope>
</reference>
<keyword evidence="4 5" id="KW-0472">Membrane</keyword>
<dbReference type="PANTHER" id="PTHR11453:SF36">
    <property type="entry name" value="ANION EXCHANGE PROTEIN"/>
    <property type="match status" value="1"/>
</dbReference>
<dbReference type="GO" id="GO:0005886">
    <property type="term" value="C:plasma membrane"/>
    <property type="evidence" value="ECO:0007669"/>
    <property type="project" value="TreeGrafter"/>
</dbReference>
<keyword evidence="2 5" id="KW-0812">Transmembrane</keyword>
<feature type="domain" description="Bicarbonate transporter-like transmembrane" evidence="6">
    <location>
        <begin position="17"/>
        <end position="134"/>
    </location>
</feature>